<name>A0A9R0CTR3_SPOFR</name>
<organism evidence="1 2">
    <name type="scientific">Spodoptera frugiperda</name>
    <name type="common">Fall armyworm</name>
    <dbReference type="NCBI Taxonomy" id="7108"/>
    <lineage>
        <taxon>Eukaryota</taxon>
        <taxon>Metazoa</taxon>
        <taxon>Ecdysozoa</taxon>
        <taxon>Arthropoda</taxon>
        <taxon>Hexapoda</taxon>
        <taxon>Insecta</taxon>
        <taxon>Pterygota</taxon>
        <taxon>Neoptera</taxon>
        <taxon>Endopterygota</taxon>
        <taxon>Lepidoptera</taxon>
        <taxon>Glossata</taxon>
        <taxon>Ditrysia</taxon>
        <taxon>Noctuoidea</taxon>
        <taxon>Noctuidae</taxon>
        <taxon>Amphipyrinae</taxon>
        <taxon>Spodoptera</taxon>
    </lineage>
</organism>
<gene>
    <name evidence="2" type="primary">LOC118262104</name>
</gene>
<dbReference type="RefSeq" id="XP_035429115.2">
    <property type="nucleotide sequence ID" value="XM_035573222.2"/>
</dbReference>
<dbReference type="AlphaFoldDB" id="A0A9R0CTR3"/>
<accession>A0A9R0CTR3</accession>
<dbReference type="GeneID" id="118262104"/>
<dbReference type="Proteomes" id="UP000829999">
    <property type="component" value="Chromosome 20"/>
</dbReference>
<keyword evidence="1" id="KW-1185">Reference proteome</keyword>
<evidence type="ECO:0000313" key="2">
    <source>
        <dbReference type="RefSeq" id="XP_035429115.2"/>
    </source>
</evidence>
<reference evidence="2" key="1">
    <citation type="submission" date="2025-08" db="UniProtKB">
        <authorList>
            <consortium name="RefSeq"/>
        </authorList>
    </citation>
    <scope>IDENTIFICATION</scope>
    <source>
        <tissue evidence="2">Whole larval tissue</tissue>
    </source>
</reference>
<sequence length="437" mass="50413">MFHRCNNLFNKQSNEKYIDNLNHQKDNYLVKPNDELPLVDILKSSKSERQSNKATKECIKKSKSLKVAKMDGKINIIKKYSRFQSGDAAGKFEKDSRIIIDSRQVCPNYQVPLVNTVAVKKKVRFASVCSNITNCLIPRNQKKESNPVIFLFENKHFKKNNGKLCSCCGRVKRKTRKAVTFNNSVVLTSKISKPVKQTMALQEIRKRHKLPCPRCFCRKHKSVMDRSMLRVYGKKDGSSVFGHPICNKEAETRFAMIHLEANKNKYNYETTICPVKTKKKAPALEYIYIRPQRKNNKNKQLTEPKICDKIHKGKKIKKLCKANKKHVTNRMKKCKDTFGSLLVTKPILGLHKLGVPNVKAVLPLHRVVFIPRYIYHNFQPYLRGPVRVSKNLIKRTKDGPVAAILKRFKLRLHAVKFIFSPVKVDIVIVTTQSQVEI</sequence>
<proteinExistence type="predicted"/>
<evidence type="ECO:0000313" key="1">
    <source>
        <dbReference type="Proteomes" id="UP000829999"/>
    </source>
</evidence>
<protein>
    <submittedName>
        <fullName evidence="2">Uncharacterized protein LOC118262104</fullName>
    </submittedName>
</protein>